<comment type="caution">
    <text evidence="2">The sequence shown here is derived from an EMBL/GenBank/DDBJ whole genome shotgun (WGS) entry which is preliminary data.</text>
</comment>
<proteinExistence type="predicted"/>
<keyword evidence="3" id="KW-1185">Reference proteome</keyword>
<dbReference type="InterPro" id="IPR018764">
    <property type="entry name" value="RskA_C"/>
</dbReference>
<feature type="domain" description="Anti-sigma K factor RskA C-terminal" evidence="1">
    <location>
        <begin position="110"/>
        <end position="246"/>
    </location>
</feature>
<dbReference type="PANTHER" id="PTHR37461:SF1">
    <property type="entry name" value="ANTI-SIGMA-K FACTOR RSKA"/>
    <property type="match status" value="1"/>
</dbReference>
<name>A0ABP9KY05_9RHOB</name>
<dbReference type="EMBL" id="BAABHW010000001">
    <property type="protein sequence ID" value="GAA5067332.1"/>
    <property type="molecule type" value="Genomic_DNA"/>
</dbReference>
<dbReference type="RefSeq" id="WP_259546658.1">
    <property type="nucleotide sequence ID" value="NZ_BAABHW010000001.1"/>
</dbReference>
<protein>
    <submittedName>
        <fullName evidence="2">Anti-sigma factor</fullName>
    </submittedName>
</protein>
<dbReference type="Proteomes" id="UP001499910">
    <property type="component" value="Unassembled WGS sequence"/>
</dbReference>
<dbReference type="InterPro" id="IPR051474">
    <property type="entry name" value="Anti-sigma-K/W_factor"/>
</dbReference>
<evidence type="ECO:0000259" key="1">
    <source>
        <dbReference type="Pfam" id="PF10099"/>
    </source>
</evidence>
<evidence type="ECO:0000313" key="3">
    <source>
        <dbReference type="Proteomes" id="UP001499910"/>
    </source>
</evidence>
<sequence length="255" mass="26558">MSDRPDMMGGGLGPDDDALAAEYALGLLAPGEARIVEQRMLDDLSMRRAVERWQAQFAGIAEVEVDAISPPDHVKAAVERRLFGEESAASRPTLWQRVGFWRALSGVSTVVAAVAVGVAILPVIQPPEPGPDPEAPAEGIPPGTILMTHLIPVEDSGLGLALTREPDGTLRVNRVAGAPTPGREQQLWLIVEGQDAPISLGLLAEDQITTLTPDGETARLFEAGASVAISDEPPGGSPTGLPTGAILALGTLVPL</sequence>
<gene>
    <name evidence="2" type="ORF">GCM10023209_06880</name>
</gene>
<reference evidence="3" key="1">
    <citation type="journal article" date="2019" name="Int. J. Syst. Evol. Microbiol.">
        <title>The Global Catalogue of Microorganisms (GCM) 10K type strain sequencing project: providing services to taxonomists for standard genome sequencing and annotation.</title>
        <authorList>
            <consortium name="The Broad Institute Genomics Platform"/>
            <consortium name="The Broad Institute Genome Sequencing Center for Infectious Disease"/>
            <person name="Wu L."/>
            <person name="Ma J."/>
        </authorList>
    </citation>
    <scope>NUCLEOTIDE SEQUENCE [LARGE SCALE GENOMIC DNA]</scope>
    <source>
        <strain evidence="3">JCM 18015</strain>
    </source>
</reference>
<dbReference type="PANTHER" id="PTHR37461">
    <property type="entry name" value="ANTI-SIGMA-K FACTOR RSKA"/>
    <property type="match status" value="1"/>
</dbReference>
<organism evidence="2 3">
    <name type="scientific">[Roseibacterium] beibuensis</name>
    <dbReference type="NCBI Taxonomy" id="1193142"/>
    <lineage>
        <taxon>Bacteria</taxon>
        <taxon>Pseudomonadati</taxon>
        <taxon>Pseudomonadota</taxon>
        <taxon>Alphaproteobacteria</taxon>
        <taxon>Rhodobacterales</taxon>
        <taxon>Roseobacteraceae</taxon>
        <taxon>Roseicyclus</taxon>
    </lineage>
</organism>
<dbReference type="Pfam" id="PF10099">
    <property type="entry name" value="RskA_C"/>
    <property type="match status" value="1"/>
</dbReference>
<accession>A0ABP9KY05</accession>
<evidence type="ECO:0000313" key="2">
    <source>
        <dbReference type="EMBL" id="GAA5067332.1"/>
    </source>
</evidence>